<proteinExistence type="predicted"/>
<evidence type="ECO:0000313" key="3">
    <source>
        <dbReference type="Proteomes" id="UP000756921"/>
    </source>
</evidence>
<name>A0A9P6KVN5_9PLEO</name>
<dbReference type="AlphaFoldDB" id="A0A9P6KVN5"/>
<evidence type="ECO:0000313" key="2">
    <source>
        <dbReference type="EMBL" id="KAF9740530.1"/>
    </source>
</evidence>
<keyword evidence="3" id="KW-1185">Reference proteome</keyword>
<organism evidence="2 3">
    <name type="scientific">Paraphaeosphaeria minitans</name>
    <dbReference type="NCBI Taxonomy" id="565426"/>
    <lineage>
        <taxon>Eukaryota</taxon>
        <taxon>Fungi</taxon>
        <taxon>Dikarya</taxon>
        <taxon>Ascomycota</taxon>
        <taxon>Pezizomycotina</taxon>
        <taxon>Dothideomycetes</taxon>
        <taxon>Pleosporomycetidae</taxon>
        <taxon>Pleosporales</taxon>
        <taxon>Massarineae</taxon>
        <taxon>Didymosphaeriaceae</taxon>
        <taxon>Paraphaeosphaeria</taxon>
    </lineage>
</organism>
<dbReference type="EMBL" id="WJXW01000001">
    <property type="protein sequence ID" value="KAF9740530.1"/>
    <property type="molecule type" value="Genomic_DNA"/>
</dbReference>
<feature type="region of interest" description="Disordered" evidence="1">
    <location>
        <begin position="1"/>
        <end position="25"/>
    </location>
</feature>
<comment type="caution">
    <text evidence="2">The sequence shown here is derived from an EMBL/GenBank/DDBJ whole genome shotgun (WGS) entry which is preliminary data.</text>
</comment>
<evidence type="ECO:0000256" key="1">
    <source>
        <dbReference type="SAM" id="MobiDB-lite"/>
    </source>
</evidence>
<dbReference type="Proteomes" id="UP000756921">
    <property type="component" value="Unassembled WGS sequence"/>
</dbReference>
<sequence>MGRLCAHVSGQSVPRRPSPDARSMVKSASVQRAACSVQRFASEVGSVRQPQAAVRGCVRLATARHATKGSQTHTFPSGETMSSYFASRLPKVL</sequence>
<reference evidence="2" key="1">
    <citation type="journal article" date="2020" name="Mol. Plant Microbe Interact.">
        <title>Genome Sequence of the Biocontrol Agent Coniothyrium minitans strain Conio (IMI 134523).</title>
        <authorList>
            <person name="Patel D."/>
            <person name="Shittu T.A."/>
            <person name="Baroncelli R."/>
            <person name="Muthumeenakshi S."/>
            <person name="Osborne T.H."/>
            <person name="Janganan T.K."/>
            <person name="Sreenivasaprasad S."/>
        </authorList>
    </citation>
    <scope>NUCLEOTIDE SEQUENCE</scope>
    <source>
        <strain evidence="2">Conio</strain>
    </source>
</reference>
<accession>A0A9P6KVN5</accession>
<protein>
    <submittedName>
        <fullName evidence="2">Uncharacterized protein</fullName>
    </submittedName>
</protein>
<gene>
    <name evidence="2" type="ORF">PMIN01_00069</name>
</gene>